<reference evidence="6" key="1">
    <citation type="submission" date="2022-01" db="EMBL/GenBank/DDBJ databases">
        <title>Comparative genomics reveals a dynamic genome evolution in the ectomycorrhizal milk-cap (Lactarius) mushrooms.</title>
        <authorList>
            <consortium name="DOE Joint Genome Institute"/>
            <person name="Lebreton A."/>
            <person name="Tang N."/>
            <person name="Kuo A."/>
            <person name="LaButti K."/>
            <person name="Drula E."/>
            <person name="Barry K."/>
            <person name="Clum A."/>
            <person name="Lipzen A."/>
            <person name="Mousain D."/>
            <person name="Ng V."/>
            <person name="Wang R."/>
            <person name="Wang X."/>
            <person name="Dai Y."/>
            <person name="Henrissat B."/>
            <person name="Grigoriev I.V."/>
            <person name="Guerin-Laguette A."/>
            <person name="Yu F."/>
            <person name="Martin F.M."/>
        </authorList>
    </citation>
    <scope>NUCLEOTIDE SEQUENCE</scope>
    <source>
        <strain evidence="6">QP</strain>
    </source>
</reference>
<evidence type="ECO:0000313" key="7">
    <source>
        <dbReference type="Proteomes" id="UP001201163"/>
    </source>
</evidence>
<dbReference type="Pfam" id="PF24064">
    <property type="entry name" value="HTH_NPRL3"/>
    <property type="match status" value="1"/>
</dbReference>
<evidence type="ECO:0000256" key="2">
    <source>
        <dbReference type="RuleBase" id="RU368069"/>
    </source>
</evidence>
<dbReference type="GO" id="GO:0038202">
    <property type="term" value="P:TORC1 signaling"/>
    <property type="evidence" value="ECO:0007669"/>
    <property type="project" value="TreeGrafter"/>
</dbReference>
<feature type="region of interest" description="Disordered" evidence="3">
    <location>
        <begin position="654"/>
        <end position="676"/>
    </location>
</feature>
<keyword evidence="7" id="KW-1185">Reference proteome</keyword>
<proteinExistence type="inferred from homology"/>
<sequence length="785" mass="89128">MAETLLAIVLVTSSANGSSLICRWPPSPQSSPRLARPRPSASYDPDQYDDPWRSANFQEVCALDPPRHAHDEWEYIWQRPHAPRDRSHSFSRSTSHSTPSGRASPTKDSGVLYDGALYDLDDAPADAPLHDEYGALFGYAAEFLAGLLLPKRAMCHQKFALAVDDLFFVGHPVCGDADGIWRFKQEKDVRGRGARKRRVSGDDVSSSTEFDSAQENSSPPPPPSWLQTFHVAFVHEVPDPSSSASGNIGRYFDVIYQQVAFTLTAVLFQEQVLSNFVEKDCDVLCALKDEFASKSRSYEEYMKEALLVSSVAPAMKTLYESIKSRSLAHLTIHNLPLELQLPPHLDALLHSTDDDEFAERDEAEASNGVNTWGPEFSIAWRLPALEPWKSLLLLSDPDSPGHEWTDVYAAIRGTNVREEDKLLAEQLIKFLETVDITLSLMDVASLLDWDLETQVYPIVRWLVHHRRGKVVDMVHRGLKTVFALPYRMETPLKDLARVFRTAFPDPSIPSLPQLLATISAASSNHFYGTVVKSKERIPMFYDVIRWMLQRDLLVALHLRVRIVVPAMLKARVRRRWEELRENGWQTEEEDAFRDRGHKARTDSGGSGGDFGLFDSPTWFTRRGPGSQHNGANIGEVMEPPILEEGIQLDEEIEEEEAEAAPKEAETERRVVDDDEMEEHCEDTDTSILADPGRATSVQRRWLQAMSEGKDEHVAKRFDQINQYFDGQCTDDEILFKAEISRRQLREVLHVYDEYVGTSHRGNRLRWLIWDYSYKHSCSHHNESTT</sequence>
<dbReference type="GO" id="GO:0010508">
    <property type="term" value="P:positive regulation of autophagy"/>
    <property type="evidence" value="ECO:0007669"/>
    <property type="project" value="TreeGrafter"/>
</dbReference>
<dbReference type="GO" id="GO:0051321">
    <property type="term" value="P:meiotic cell cycle"/>
    <property type="evidence" value="ECO:0007669"/>
    <property type="project" value="UniProtKB-UniRule"/>
</dbReference>
<feature type="domain" description="GATOR1 complex protein NPRL3 C-terminal HTH" evidence="5">
    <location>
        <begin position="695"/>
        <end position="755"/>
    </location>
</feature>
<feature type="region of interest" description="Disordered" evidence="3">
    <location>
        <begin position="83"/>
        <end position="108"/>
    </location>
</feature>
<gene>
    <name evidence="6" type="ORF">EDB92DRAFT_1795395</name>
</gene>
<dbReference type="GO" id="GO:1904262">
    <property type="term" value="P:negative regulation of TORC1 signaling"/>
    <property type="evidence" value="ECO:0007669"/>
    <property type="project" value="TreeGrafter"/>
</dbReference>
<comment type="caution">
    <text evidence="6">The sequence shown here is derived from an EMBL/GenBank/DDBJ whole genome shotgun (WGS) entry which is preliminary data.</text>
</comment>
<feature type="compositionally biased region" description="Low complexity" evidence="3">
    <location>
        <begin position="90"/>
        <end position="100"/>
    </location>
</feature>
<dbReference type="Pfam" id="PF03666">
    <property type="entry name" value="NPR3"/>
    <property type="match status" value="1"/>
</dbReference>
<comment type="similarity">
    <text evidence="1 2">Belongs to the NPR3 family.</text>
</comment>
<comment type="function">
    <text evidence="2">Mediates inactivation of the TORC1 complex in response to amino acid starvation. Required for meiotic nuclear division.</text>
</comment>
<dbReference type="InterPro" id="IPR005365">
    <property type="entry name" value="Npr3"/>
</dbReference>
<dbReference type="GO" id="GO:0034198">
    <property type="term" value="P:cellular response to amino acid starvation"/>
    <property type="evidence" value="ECO:0007669"/>
    <property type="project" value="TreeGrafter"/>
</dbReference>
<feature type="signal peptide" evidence="4">
    <location>
        <begin position="1"/>
        <end position="17"/>
    </location>
</feature>
<dbReference type="GO" id="GO:1990130">
    <property type="term" value="C:GATOR1 complex"/>
    <property type="evidence" value="ECO:0007669"/>
    <property type="project" value="TreeGrafter"/>
</dbReference>
<evidence type="ECO:0000259" key="5">
    <source>
        <dbReference type="Pfam" id="PF24064"/>
    </source>
</evidence>
<dbReference type="AlphaFoldDB" id="A0AAD4LLH3"/>
<accession>A0AAD4LLH3</accession>
<organism evidence="6 7">
    <name type="scientific">Lactarius akahatsu</name>
    <dbReference type="NCBI Taxonomy" id="416441"/>
    <lineage>
        <taxon>Eukaryota</taxon>
        <taxon>Fungi</taxon>
        <taxon>Dikarya</taxon>
        <taxon>Basidiomycota</taxon>
        <taxon>Agaricomycotina</taxon>
        <taxon>Agaricomycetes</taxon>
        <taxon>Russulales</taxon>
        <taxon>Russulaceae</taxon>
        <taxon>Lactarius</taxon>
    </lineage>
</organism>
<feature type="compositionally biased region" description="Polar residues" evidence="3">
    <location>
        <begin position="203"/>
        <end position="217"/>
    </location>
</feature>
<dbReference type="PANTHER" id="PTHR13153">
    <property type="entry name" value="CGTHBA PROTEIN -14 GENE PROTEIN"/>
    <property type="match status" value="1"/>
</dbReference>
<evidence type="ECO:0000256" key="3">
    <source>
        <dbReference type="SAM" id="MobiDB-lite"/>
    </source>
</evidence>
<feature type="chain" id="PRO_5042039133" description="Nitrogen permease regulator 3" evidence="4">
    <location>
        <begin position="18"/>
        <end position="785"/>
    </location>
</feature>
<keyword evidence="2 4" id="KW-0732">Signal</keyword>
<evidence type="ECO:0000256" key="1">
    <source>
        <dbReference type="ARBA" id="ARBA00010546"/>
    </source>
</evidence>
<dbReference type="PANTHER" id="PTHR13153:SF5">
    <property type="entry name" value="GATOR COMPLEX PROTEIN NPRL3"/>
    <property type="match status" value="1"/>
</dbReference>
<evidence type="ECO:0000313" key="6">
    <source>
        <dbReference type="EMBL" id="KAH8995024.1"/>
    </source>
</evidence>
<keyword evidence="2" id="KW-0469">Meiosis</keyword>
<protein>
    <recommendedName>
        <fullName evidence="2">Nitrogen permease regulator 3</fullName>
    </recommendedName>
    <alternativeName>
        <fullName evidence="2">Required for meiotic nuclear division protein 11</fullName>
    </alternativeName>
</protein>
<feature type="compositionally biased region" description="Basic and acidic residues" evidence="3">
    <location>
        <begin position="659"/>
        <end position="671"/>
    </location>
</feature>
<name>A0AAD4LLH3_9AGAM</name>
<dbReference type="InterPro" id="IPR056603">
    <property type="entry name" value="HTH_NPRL3"/>
</dbReference>
<dbReference type="Proteomes" id="UP001201163">
    <property type="component" value="Unassembled WGS sequence"/>
</dbReference>
<dbReference type="EMBL" id="JAKELL010000013">
    <property type="protein sequence ID" value="KAH8995024.1"/>
    <property type="molecule type" value="Genomic_DNA"/>
</dbReference>
<feature type="region of interest" description="Disordered" evidence="3">
    <location>
        <begin position="21"/>
        <end position="49"/>
    </location>
</feature>
<feature type="region of interest" description="Disordered" evidence="3">
    <location>
        <begin position="192"/>
        <end position="222"/>
    </location>
</feature>
<evidence type="ECO:0000256" key="4">
    <source>
        <dbReference type="SAM" id="SignalP"/>
    </source>
</evidence>
<dbReference type="GO" id="GO:0005774">
    <property type="term" value="C:vacuolar membrane"/>
    <property type="evidence" value="ECO:0007669"/>
    <property type="project" value="UniProtKB-SubCell"/>
</dbReference>
<comment type="subcellular location">
    <subcellularLocation>
        <location evidence="2">Vacuole membrane</location>
        <topology evidence="2">Peripheral membrane protein</topology>
    </subcellularLocation>
</comment>